<dbReference type="GeneID" id="5483151"/>
<accession>A7F2W9</accession>
<dbReference type="EMBL" id="CH476639">
    <property type="protein sequence ID" value="EDN96061.1"/>
    <property type="molecule type" value="Genomic_DNA"/>
</dbReference>
<name>A7F2W9_SCLS1</name>
<protein>
    <submittedName>
        <fullName evidence="1">Uncharacterized protein</fullName>
    </submittedName>
</protein>
<dbReference type="AlphaFoldDB" id="A7F2W9"/>
<keyword evidence="2" id="KW-1185">Reference proteome</keyword>
<dbReference type="RefSeq" id="XP_001587237.1">
    <property type="nucleotide sequence ID" value="XM_001587187.1"/>
</dbReference>
<sequence>MACNNILLEFQTRLTNKQILYPNMQTIGYLRLVQHTSKNDYNPQKANAAHEELRNWFVYYCPQCSINEILSYWELYSIVDEIKKSRPPLRDEVFDSHVTPQKIWIQIDTVRKIAKVSLSFFHLRHRYLAINEQNRLLGAKAKPEVEMEDSIPIFQRFSLFMKQSMIPLSTLPSWYYPRPKKAKDFTWEQAAELLLWCQKYTPNLSLPETPVYPRDLGEAIASGIEHVISTLERIKQRLTTALEENAEIPIIYHEDKPKEEVNDNADTTT</sequence>
<reference evidence="2" key="1">
    <citation type="journal article" date="2011" name="PLoS Genet.">
        <title>Genomic analysis of the necrotrophic fungal pathogens Sclerotinia sclerotiorum and Botrytis cinerea.</title>
        <authorList>
            <person name="Amselem J."/>
            <person name="Cuomo C.A."/>
            <person name="van Kan J.A."/>
            <person name="Viaud M."/>
            <person name="Benito E.P."/>
            <person name="Couloux A."/>
            <person name="Coutinho P.M."/>
            <person name="de Vries R.P."/>
            <person name="Dyer P.S."/>
            <person name="Fillinger S."/>
            <person name="Fournier E."/>
            <person name="Gout L."/>
            <person name="Hahn M."/>
            <person name="Kohn L."/>
            <person name="Lapalu N."/>
            <person name="Plummer K.M."/>
            <person name="Pradier J.M."/>
            <person name="Quevillon E."/>
            <person name="Sharon A."/>
            <person name="Simon A."/>
            <person name="ten Have A."/>
            <person name="Tudzynski B."/>
            <person name="Tudzynski P."/>
            <person name="Wincker P."/>
            <person name="Andrew M."/>
            <person name="Anthouard V."/>
            <person name="Beever R.E."/>
            <person name="Beffa R."/>
            <person name="Benoit I."/>
            <person name="Bouzid O."/>
            <person name="Brault B."/>
            <person name="Chen Z."/>
            <person name="Choquer M."/>
            <person name="Collemare J."/>
            <person name="Cotton P."/>
            <person name="Danchin E.G."/>
            <person name="Da Silva C."/>
            <person name="Gautier A."/>
            <person name="Giraud C."/>
            <person name="Giraud T."/>
            <person name="Gonzalez C."/>
            <person name="Grossetete S."/>
            <person name="Guldener U."/>
            <person name="Henrissat B."/>
            <person name="Howlett B.J."/>
            <person name="Kodira C."/>
            <person name="Kretschmer M."/>
            <person name="Lappartient A."/>
            <person name="Leroch M."/>
            <person name="Levis C."/>
            <person name="Mauceli E."/>
            <person name="Neuveglise C."/>
            <person name="Oeser B."/>
            <person name="Pearson M."/>
            <person name="Poulain J."/>
            <person name="Poussereau N."/>
            <person name="Quesneville H."/>
            <person name="Rascle C."/>
            <person name="Schumacher J."/>
            <person name="Segurens B."/>
            <person name="Sexton A."/>
            <person name="Silva E."/>
            <person name="Sirven C."/>
            <person name="Soanes D.M."/>
            <person name="Talbot N.J."/>
            <person name="Templeton M."/>
            <person name="Yandava C."/>
            <person name="Yarden O."/>
            <person name="Zeng Q."/>
            <person name="Rollins J.A."/>
            <person name="Lebrun M.H."/>
            <person name="Dickman M."/>
        </authorList>
    </citation>
    <scope>NUCLEOTIDE SEQUENCE [LARGE SCALE GENOMIC DNA]</scope>
    <source>
        <strain evidence="2">ATCC 18683 / 1980 / Ss-1</strain>
    </source>
</reference>
<organism evidence="1 2">
    <name type="scientific">Sclerotinia sclerotiorum (strain ATCC 18683 / 1980 / Ss-1)</name>
    <name type="common">White mold</name>
    <name type="synonym">Whetzelinia sclerotiorum</name>
    <dbReference type="NCBI Taxonomy" id="665079"/>
    <lineage>
        <taxon>Eukaryota</taxon>
        <taxon>Fungi</taxon>
        <taxon>Dikarya</taxon>
        <taxon>Ascomycota</taxon>
        <taxon>Pezizomycotina</taxon>
        <taxon>Leotiomycetes</taxon>
        <taxon>Helotiales</taxon>
        <taxon>Sclerotiniaceae</taxon>
        <taxon>Sclerotinia</taxon>
    </lineage>
</organism>
<dbReference type="HOGENOM" id="CLU_1034993_0_0_1"/>
<dbReference type="Proteomes" id="UP000001312">
    <property type="component" value="Unassembled WGS sequence"/>
</dbReference>
<evidence type="ECO:0000313" key="2">
    <source>
        <dbReference type="Proteomes" id="UP000001312"/>
    </source>
</evidence>
<evidence type="ECO:0000313" key="1">
    <source>
        <dbReference type="EMBL" id="EDN96061.1"/>
    </source>
</evidence>
<gene>
    <name evidence="1" type="ORF">SS1G_12267</name>
</gene>
<dbReference type="KEGG" id="ssl:SS1G_12267"/>
<dbReference type="InParanoid" id="A7F2W9"/>
<proteinExistence type="predicted"/>